<keyword evidence="4" id="KW-1185">Reference proteome</keyword>
<reference evidence="3 4" key="1">
    <citation type="journal article" date="2012" name="Stand. Genomic Sci.">
        <title>Complete genome sequence of the melanogenic marine bacterium Marinomonas mediterranea type strain (MMB-1(T)).</title>
        <authorList>
            <person name="Lucas-Elio P."/>
            <person name="Goodwin L."/>
            <person name="Woyke T."/>
            <person name="Pitluck S."/>
            <person name="Nolan M."/>
            <person name="Kyrpides N.C."/>
            <person name="Detter J.C."/>
            <person name="Copeland A."/>
            <person name="Teshima H."/>
            <person name="Bruce D."/>
            <person name="Detter C."/>
            <person name="Tapia R."/>
            <person name="Han S."/>
            <person name="Land M.L."/>
            <person name="Ivanova N."/>
            <person name="Mikhailova N."/>
            <person name="Johnston A.W."/>
            <person name="Sanchez-Amat A."/>
        </authorList>
    </citation>
    <scope>NUCLEOTIDE SEQUENCE [LARGE SCALE GENOMIC DNA]</scope>
    <source>
        <strain evidence="4">ATCC 700492 / JCM 21426 / NBRC 103028 / MMB-1</strain>
    </source>
</reference>
<sequence>MSNGKGVSGKSQALDLKNLLLERRKFVKALGLVPLASVVSGISGCDGSGIGDSSSTSSATSSTSSTTASSTSTSSTSTWASGTTDLITVDYPDDSLFESSSACQVSLTQSTTEGPCYFQDSTGEDISLGLSGLPMQLCLRLIDSNCEPLENYTIEAWHCDIDGIYSGDTSDSDDASSFNTGFCTNNEDDALASTWYRGQLVTDDSGRVNFKSCFPGWYRGRTVHIHVQITSEDMQSTLVTQFCFTDDLVTQIFTSHDLYSSRGDQDTPLSGGTDTVFPASDYDVFLLTTEQNSDNTMLAYGTIQLT</sequence>
<feature type="domain" description="Intradiol ring-cleavage dioxygenases" evidence="2">
    <location>
        <begin position="132"/>
        <end position="248"/>
    </location>
</feature>
<dbReference type="HOGENOM" id="CLU_027719_2_2_6"/>
<dbReference type="PATRIC" id="fig|717774.3.peg.454"/>
<dbReference type="PANTHER" id="PTHR34315">
    <property type="match status" value="1"/>
</dbReference>
<feature type="region of interest" description="Disordered" evidence="1">
    <location>
        <begin position="53"/>
        <end position="79"/>
    </location>
</feature>
<evidence type="ECO:0000256" key="1">
    <source>
        <dbReference type="SAM" id="MobiDB-lite"/>
    </source>
</evidence>
<proteinExistence type="predicted"/>
<keyword evidence="3" id="KW-0560">Oxidoreductase</keyword>
<dbReference type="eggNOG" id="COG3485">
    <property type="taxonomic scope" value="Bacteria"/>
</dbReference>
<evidence type="ECO:0000313" key="4">
    <source>
        <dbReference type="Proteomes" id="UP000001062"/>
    </source>
</evidence>
<dbReference type="AlphaFoldDB" id="F2JZF8"/>
<dbReference type="RefSeq" id="WP_013659647.1">
    <property type="nucleotide sequence ID" value="NC_015276.1"/>
</dbReference>
<dbReference type="InterPro" id="IPR015889">
    <property type="entry name" value="Intradiol_dOase_core"/>
</dbReference>
<evidence type="ECO:0000313" key="3">
    <source>
        <dbReference type="EMBL" id="ADZ89741.1"/>
    </source>
</evidence>
<dbReference type="EMBL" id="CP002583">
    <property type="protein sequence ID" value="ADZ89741.1"/>
    <property type="molecule type" value="Genomic_DNA"/>
</dbReference>
<protein>
    <submittedName>
        <fullName evidence="3">Intradiol ring-cleavage dioxygenase</fullName>
    </submittedName>
</protein>
<gene>
    <name evidence="3" type="ordered locus">Marme_0442</name>
</gene>
<dbReference type="STRING" id="717774.Marme_0442"/>
<dbReference type="SUPFAM" id="SSF49482">
    <property type="entry name" value="Aromatic compound dioxygenase"/>
    <property type="match status" value="1"/>
</dbReference>
<dbReference type="Pfam" id="PF00775">
    <property type="entry name" value="Dioxygenase_C"/>
    <property type="match status" value="1"/>
</dbReference>
<keyword evidence="3" id="KW-0223">Dioxygenase</keyword>
<accession>F2JZF8</accession>
<name>F2JZF8_MARM1</name>
<dbReference type="InterPro" id="IPR000627">
    <property type="entry name" value="Intradiol_dOase_C"/>
</dbReference>
<dbReference type="GO" id="GO:0016702">
    <property type="term" value="F:oxidoreductase activity, acting on single donors with incorporation of molecular oxygen, incorporation of two atoms of oxygen"/>
    <property type="evidence" value="ECO:0007669"/>
    <property type="project" value="InterPro"/>
</dbReference>
<dbReference type="KEGG" id="mme:Marme_0442"/>
<organism evidence="3 4">
    <name type="scientific">Marinomonas mediterranea (strain ATCC 700492 / JCM 21426 / NBRC 103028 / MMB-1)</name>
    <dbReference type="NCBI Taxonomy" id="717774"/>
    <lineage>
        <taxon>Bacteria</taxon>
        <taxon>Pseudomonadati</taxon>
        <taxon>Pseudomonadota</taxon>
        <taxon>Gammaproteobacteria</taxon>
        <taxon>Oceanospirillales</taxon>
        <taxon>Oceanospirillaceae</taxon>
        <taxon>Marinomonas</taxon>
    </lineage>
</organism>
<dbReference type="Gene3D" id="2.60.130.10">
    <property type="entry name" value="Aromatic compound dioxygenase"/>
    <property type="match status" value="1"/>
</dbReference>
<dbReference type="OrthoDB" id="9805815at2"/>
<evidence type="ECO:0000259" key="2">
    <source>
        <dbReference type="Pfam" id="PF00775"/>
    </source>
</evidence>
<dbReference type="GO" id="GO:0008199">
    <property type="term" value="F:ferric iron binding"/>
    <property type="evidence" value="ECO:0007669"/>
    <property type="project" value="InterPro"/>
</dbReference>
<dbReference type="PANTHER" id="PTHR34315:SF1">
    <property type="entry name" value="INTRADIOL RING-CLEAVAGE DIOXYGENASES DOMAIN-CONTAINING PROTEIN-RELATED"/>
    <property type="match status" value="1"/>
</dbReference>
<dbReference type="Proteomes" id="UP000001062">
    <property type="component" value="Chromosome"/>
</dbReference>